<evidence type="ECO:0000313" key="4">
    <source>
        <dbReference type="Proteomes" id="UP001156660"/>
    </source>
</evidence>
<evidence type="ECO:0000313" key="3">
    <source>
        <dbReference type="Proteomes" id="UP000239273"/>
    </source>
</evidence>
<reference evidence="1" key="4">
    <citation type="submission" date="2023-01" db="EMBL/GenBank/DDBJ databases">
        <title>Draft genome sequence of Aliivibrio sifiae strain NBRC 105001.</title>
        <authorList>
            <person name="Sun Q."/>
            <person name="Mori K."/>
        </authorList>
    </citation>
    <scope>NUCLEOTIDE SEQUENCE</scope>
    <source>
        <strain evidence="1">NBRC 105001</strain>
    </source>
</reference>
<protein>
    <submittedName>
        <fullName evidence="2">Uncharacterized protein</fullName>
    </submittedName>
</protein>
<dbReference type="OrthoDB" id="5882285at2"/>
<evidence type="ECO:0000313" key="2">
    <source>
        <dbReference type="EMBL" id="PQJ87901.1"/>
    </source>
</evidence>
<dbReference type="EMBL" id="MSCP01000002">
    <property type="protein sequence ID" value="PQJ87901.1"/>
    <property type="molecule type" value="Genomic_DNA"/>
</dbReference>
<reference evidence="1" key="1">
    <citation type="journal article" date="2014" name="Int. J. Syst. Evol. Microbiol.">
        <title>Complete genome of a new Firmicutes species belonging to the dominant human colonic microbiota ('Ruminococcus bicirculans') reveals two chromosomes and a selective capacity to utilize plant glucans.</title>
        <authorList>
            <consortium name="NISC Comparative Sequencing Program"/>
            <person name="Wegmann U."/>
            <person name="Louis P."/>
            <person name="Goesmann A."/>
            <person name="Henrissat B."/>
            <person name="Duncan S.H."/>
            <person name="Flint H.J."/>
        </authorList>
    </citation>
    <scope>NUCLEOTIDE SEQUENCE</scope>
    <source>
        <strain evidence="1">NBRC 105001</strain>
    </source>
</reference>
<dbReference type="EMBL" id="BSOU01000001">
    <property type="protein sequence ID" value="GLR73542.1"/>
    <property type="molecule type" value="Genomic_DNA"/>
</dbReference>
<reference evidence="2 3" key="2">
    <citation type="submission" date="2016-12" db="EMBL/GenBank/DDBJ databases">
        <title>Diversity of luminous bacteria.</title>
        <authorList>
            <person name="Yoshizawa S."/>
            <person name="Kogure K."/>
        </authorList>
    </citation>
    <scope>NUCLEOTIDE SEQUENCE [LARGE SCALE GENOMIC DNA]</scope>
    <source>
        <strain evidence="2 3">NBRC 105001</strain>
    </source>
</reference>
<dbReference type="Proteomes" id="UP001156660">
    <property type="component" value="Unassembled WGS sequence"/>
</dbReference>
<keyword evidence="4" id="KW-1185">Reference proteome</keyword>
<name>A0A2S7X985_9GAMM</name>
<evidence type="ECO:0000313" key="1">
    <source>
        <dbReference type="EMBL" id="GLR73542.1"/>
    </source>
</evidence>
<dbReference type="RefSeq" id="WP_105064195.1">
    <property type="nucleotide sequence ID" value="NZ_BSOU01000001.1"/>
</dbReference>
<organism evidence="2 3">
    <name type="scientific">Aliivibrio sifiae</name>
    <dbReference type="NCBI Taxonomy" id="566293"/>
    <lineage>
        <taxon>Bacteria</taxon>
        <taxon>Pseudomonadati</taxon>
        <taxon>Pseudomonadota</taxon>
        <taxon>Gammaproteobacteria</taxon>
        <taxon>Vibrionales</taxon>
        <taxon>Vibrionaceae</taxon>
        <taxon>Aliivibrio</taxon>
    </lineage>
</organism>
<comment type="caution">
    <text evidence="2">The sequence shown here is derived from an EMBL/GenBank/DDBJ whole genome shotgun (WGS) entry which is preliminary data.</text>
</comment>
<proteinExistence type="predicted"/>
<reference evidence="4" key="3">
    <citation type="journal article" date="2019" name="Int. J. Syst. Evol. Microbiol.">
        <title>The Global Catalogue of Microorganisms (GCM) 10K type strain sequencing project: providing services to taxonomists for standard genome sequencing and annotation.</title>
        <authorList>
            <consortium name="The Broad Institute Genomics Platform"/>
            <consortium name="The Broad Institute Genome Sequencing Center for Infectious Disease"/>
            <person name="Wu L."/>
            <person name="Ma J."/>
        </authorList>
    </citation>
    <scope>NUCLEOTIDE SEQUENCE [LARGE SCALE GENOMIC DNA]</scope>
    <source>
        <strain evidence="4">NBRC 105001</strain>
    </source>
</reference>
<dbReference type="Proteomes" id="UP000239273">
    <property type="component" value="Unassembled WGS sequence"/>
</dbReference>
<accession>A0A2S7X985</accession>
<dbReference type="AlphaFoldDB" id="A0A2S7X985"/>
<gene>
    <name evidence="2" type="ORF">BTO23_17630</name>
    <name evidence="1" type="ORF">GCM10007855_04150</name>
</gene>
<sequence>MQLLADKNGEQFLQVHEQDQDRVTVQFMDTFEQLKGKPFSDSLAGLLLVGWTYRSTSTAIGLSKFRQGITEDLEVSFALHQRFPLGRKVKLPSGVIATIASYANTHSDGYYLYVRVEERIERHLLTPNWKILPSEELLRLPYYPKPLTQQELNTISEFDSWAGGF</sequence>